<name>U4KYL9_PYROM</name>
<evidence type="ECO:0000256" key="1">
    <source>
        <dbReference type="SAM" id="MobiDB-lite"/>
    </source>
</evidence>
<feature type="compositionally biased region" description="Acidic residues" evidence="1">
    <location>
        <begin position="99"/>
        <end position="115"/>
    </location>
</feature>
<reference evidence="2 3" key="1">
    <citation type="journal article" date="2013" name="PLoS Genet.">
        <title>The genome and development-dependent transcriptomes of Pyronema confluens: a window into fungal evolution.</title>
        <authorList>
            <person name="Traeger S."/>
            <person name="Altegoer F."/>
            <person name="Freitag M."/>
            <person name="Gabaldon T."/>
            <person name="Kempken F."/>
            <person name="Kumar A."/>
            <person name="Marcet-Houben M."/>
            <person name="Poggeler S."/>
            <person name="Stajich J.E."/>
            <person name="Nowrousian M."/>
        </authorList>
    </citation>
    <scope>NUCLEOTIDE SEQUENCE [LARGE SCALE GENOMIC DNA]</scope>
    <source>
        <strain evidence="3">CBS 100304</strain>
        <tissue evidence="2">Vegetative mycelium</tissue>
    </source>
</reference>
<feature type="compositionally biased region" description="Basic and acidic residues" evidence="1">
    <location>
        <begin position="85"/>
        <end position="98"/>
    </location>
</feature>
<accession>U4KYL9</accession>
<organism evidence="2 3">
    <name type="scientific">Pyronema omphalodes (strain CBS 100304)</name>
    <name type="common">Pyronema confluens</name>
    <dbReference type="NCBI Taxonomy" id="1076935"/>
    <lineage>
        <taxon>Eukaryota</taxon>
        <taxon>Fungi</taxon>
        <taxon>Dikarya</taxon>
        <taxon>Ascomycota</taxon>
        <taxon>Pezizomycotina</taxon>
        <taxon>Pezizomycetes</taxon>
        <taxon>Pezizales</taxon>
        <taxon>Pyronemataceae</taxon>
        <taxon>Pyronema</taxon>
    </lineage>
</organism>
<evidence type="ECO:0008006" key="4">
    <source>
        <dbReference type="Google" id="ProtNLM"/>
    </source>
</evidence>
<dbReference type="AlphaFoldDB" id="U4KYL9"/>
<feature type="region of interest" description="Disordered" evidence="1">
    <location>
        <begin position="85"/>
        <end position="122"/>
    </location>
</feature>
<keyword evidence="3" id="KW-1185">Reference proteome</keyword>
<dbReference type="OMA" id="MTIYISR"/>
<proteinExistence type="predicted"/>
<evidence type="ECO:0000313" key="3">
    <source>
        <dbReference type="Proteomes" id="UP000018144"/>
    </source>
</evidence>
<dbReference type="OrthoDB" id="424402at2759"/>
<dbReference type="Proteomes" id="UP000018144">
    <property type="component" value="Unassembled WGS sequence"/>
</dbReference>
<gene>
    <name evidence="2" type="ORF">PCON_06946</name>
</gene>
<evidence type="ECO:0000313" key="2">
    <source>
        <dbReference type="EMBL" id="CCX07357.1"/>
    </source>
</evidence>
<dbReference type="EMBL" id="HF935349">
    <property type="protein sequence ID" value="CCX07357.1"/>
    <property type="molecule type" value="Genomic_DNA"/>
</dbReference>
<protein>
    <recommendedName>
        <fullName evidence="4">DNA/RNA-binding protein Alba-like domain-containing protein</fullName>
    </recommendedName>
</protein>
<sequence length="155" mass="17475">MAALDPTPTDITTLNIISSHKISAKTTRCLSILTSEGEGRKIVALRAKSSVASKAITIAEITRRELQKNGNDWYQYIQLESIVEERREKPGKQRKAEGDAEEKVEDVEDEEEEDPFQPVEDKKVRATPVMTIYISREALPTYAKKFGEMSSKEES</sequence>